<dbReference type="AlphaFoldDB" id="A0A317EAU6"/>
<feature type="transmembrane region" description="Helical" evidence="1">
    <location>
        <begin position="149"/>
        <end position="167"/>
    </location>
</feature>
<accession>A0A317EAU6</accession>
<proteinExistence type="predicted"/>
<evidence type="ECO:0000313" key="2">
    <source>
        <dbReference type="EMBL" id="PWR23270.1"/>
    </source>
</evidence>
<keyword evidence="1" id="KW-0472">Membrane</keyword>
<organism evidence="2 3">
    <name type="scientific">Zavarzinia compransoris</name>
    <dbReference type="NCBI Taxonomy" id="1264899"/>
    <lineage>
        <taxon>Bacteria</taxon>
        <taxon>Pseudomonadati</taxon>
        <taxon>Pseudomonadota</taxon>
        <taxon>Alphaproteobacteria</taxon>
        <taxon>Rhodospirillales</taxon>
        <taxon>Zavarziniaceae</taxon>
        <taxon>Zavarzinia</taxon>
    </lineage>
</organism>
<protein>
    <submittedName>
        <fullName evidence="2">Uncharacterized protein</fullName>
    </submittedName>
</protein>
<dbReference type="Proteomes" id="UP000246077">
    <property type="component" value="Unassembled WGS sequence"/>
</dbReference>
<dbReference type="OrthoDB" id="10015612at2"/>
<evidence type="ECO:0000313" key="3">
    <source>
        <dbReference type="Proteomes" id="UP000246077"/>
    </source>
</evidence>
<keyword evidence="1" id="KW-0812">Transmembrane</keyword>
<feature type="transmembrane region" description="Helical" evidence="1">
    <location>
        <begin position="100"/>
        <end position="120"/>
    </location>
</feature>
<sequence length="220" mass="23413">MAMSQIAGAATLLYRSPAPRALALCLLAVAVAIIAVMILHRLLILLHDPLIEEVRRSALLLKKVECAALAGLCCVLLHYIRGVRDNLAPLGVSDAAWPAATAAVLWLLPVINLLFAALLLREAWQASDPARAQSLFVNWRQSAASSLPFVWAALFLAALGLVIVPWADAGLAGSLLLSAVGEAVMVAAMLVLIVLVLRLALRQDRRAARRDVGALPAFGR</sequence>
<keyword evidence="3" id="KW-1185">Reference proteome</keyword>
<reference evidence="3" key="1">
    <citation type="submission" date="2018-05" db="EMBL/GenBank/DDBJ databases">
        <title>Zavarzinia sp. HR-AS.</title>
        <authorList>
            <person name="Lee Y."/>
            <person name="Jeon C.O."/>
        </authorList>
    </citation>
    <scope>NUCLEOTIDE SEQUENCE [LARGE SCALE GENOMIC DNA]</scope>
    <source>
        <strain evidence="3">DSM 1231</strain>
    </source>
</reference>
<feature type="transmembrane region" description="Helical" evidence="1">
    <location>
        <begin position="179"/>
        <end position="201"/>
    </location>
</feature>
<evidence type="ECO:0000256" key="1">
    <source>
        <dbReference type="SAM" id="Phobius"/>
    </source>
</evidence>
<gene>
    <name evidence="2" type="ORF">DKG75_01485</name>
</gene>
<feature type="transmembrane region" description="Helical" evidence="1">
    <location>
        <begin position="21"/>
        <end position="39"/>
    </location>
</feature>
<dbReference type="EMBL" id="QGLF01000001">
    <property type="protein sequence ID" value="PWR23270.1"/>
    <property type="molecule type" value="Genomic_DNA"/>
</dbReference>
<comment type="caution">
    <text evidence="2">The sequence shown here is derived from an EMBL/GenBank/DDBJ whole genome shotgun (WGS) entry which is preliminary data.</text>
</comment>
<name>A0A317EAU6_9PROT</name>
<keyword evidence="1" id="KW-1133">Transmembrane helix</keyword>